<feature type="compositionally biased region" description="Polar residues" evidence="1">
    <location>
        <begin position="312"/>
        <end position="321"/>
    </location>
</feature>
<accession>A0A8T2P3F8</accession>
<comment type="caution">
    <text evidence="2">The sequence shown here is derived from an EMBL/GenBank/DDBJ whole genome shotgun (WGS) entry which is preliminary data.</text>
</comment>
<feature type="compositionally biased region" description="Polar residues" evidence="1">
    <location>
        <begin position="98"/>
        <end position="112"/>
    </location>
</feature>
<keyword evidence="3" id="KW-1185">Reference proteome</keyword>
<organism evidence="2 3">
    <name type="scientific">Albula glossodonta</name>
    <name type="common">roundjaw bonefish</name>
    <dbReference type="NCBI Taxonomy" id="121402"/>
    <lineage>
        <taxon>Eukaryota</taxon>
        <taxon>Metazoa</taxon>
        <taxon>Chordata</taxon>
        <taxon>Craniata</taxon>
        <taxon>Vertebrata</taxon>
        <taxon>Euteleostomi</taxon>
        <taxon>Actinopterygii</taxon>
        <taxon>Neopterygii</taxon>
        <taxon>Teleostei</taxon>
        <taxon>Albuliformes</taxon>
        <taxon>Albulidae</taxon>
        <taxon>Albula</taxon>
    </lineage>
</organism>
<proteinExistence type="predicted"/>
<gene>
    <name evidence="2" type="ORF">JZ751_014154</name>
</gene>
<sequence length="342" mass="36879">MNIRSKCQHSPCSISDSFSAMFSKSRMTERAVNWWTISSQPSGPRAGPSVAQRGDKSTVTSQDTGLPAIVPWMTERHRAGGGRGSSGRAAANRYSGSVKLSQSNGEAGNSRPSGLREGEMIRQWDRAPRGVVCVSPSLSSSRPPSAWSKDTFSSARRSRCMSSSPCGEEKLRLAMADRARAFCLFRDSSTLSTLPVCVASISVLSEDAACCHGDSHRDSLRCSGGAIFSRPWGREPVSSSAGPGQSELDETWGRPLSLLTEQRVRTYCSCTYESRWILRRTSLGANRHALPVLALVSAALAQENSDEISRDISLTASSMSPWSEEDSWGRRESAVSGAQSSS</sequence>
<name>A0A8T2P3F8_9TELE</name>
<evidence type="ECO:0000313" key="2">
    <source>
        <dbReference type="EMBL" id="KAG9343177.1"/>
    </source>
</evidence>
<evidence type="ECO:0000313" key="3">
    <source>
        <dbReference type="Proteomes" id="UP000824540"/>
    </source>
</evidence>
<reference evidence="2" key="1">
    <citation type="thesis" date="2021" institute="BYU ScholarsArchive" country="Provo, UT, USA">
        <title>Applications of and Algorithms for Genome Assembly and Genomic Analyses with an Emphasis on Marine Teleosts.</title>
        <authorList>
            <person name="Pickett B.D."/>
        </authorList>
    </citation>
    <scope>NUCLEOTIDE SEQUENCE</scope>
    <source>
        <strain evidence="2">HI-2016</strain>
    </source>
</reference>
<feature type="region of interest" description="Disordered" evidence="1">
    <location>
        <begin position="37"/>
        <end position="63"/>
    </location>
</feature>
<dbReference type="AlphaFoldDB" id="A0A8T2P3F8"/>
<feature type="compositionally biased region" description="Low complexity" evidence="1">
    <location>
        <begin position="86"/>
        <end position="97"/>
    </location>
</feature>
<dbReference type="EMBL" id="JAFBMS010000024">
    <property type="protein sequence ID" value="KAG9343177.1"/>
    <property type="molecule type" value="Genomic_DNA"/>
</dbReference>
<protein>
    <submittedName>
        <fullName evidence="2">Uncharacterized protein</fullName>
    </submittedName>
</protein>
<feature type="region of interest" description="Disordered" evidence="1">
    <location>
        <begin position="310"/>
        <end position="342"/>
    </location>
</feature>
<dbReference type="Proteomes" id="UP000824540">
    <property type="component" value="Unassembled WGS sequence"/>
</dbReference>
<feature type="region of interest" description="Disordered" evidence="1">
    <location>
        <begin position="76"/>
        <end position="116"/>
    </location>
</feature>
<evidence type="ECO:0000256" key="1">
    <source>
        <dbReference type="SAM" id="MobiDB-lite"/>
    </source>
</evidence>